<dbReference type="PANTHER" id="PTHR41791">
    <property type="entry name" value="SSL7039 PROTEIN"/>
    <property type="match status" value="1"/>
</dbReference>
<gene>
    <name evidence="1" type="ORF">AAEY27_20775</name>
</gene>
<name>A0ABZ3B4E1_9ENTR</name>
<sequence length="105" mass="12098">MRELLQTDVFRRWESKLTDPKLRSIIAARLFRLANGLRGDVKPVGEGISELHIHYGAGYRIYFHQRGKPLVVLLCAGDKSTQQKDIIHAKWLAKLSENQKATYHE</sequence>
<evidence type="ECO:0000313" key="1">
    <source>
        <dbReference type="EMBL" id="WZV98044.1"/>
    </source>
</evidence>
<evidence type="ECO:0000313" key="2">
    <source>
        <dbReference type="Proteomes" id="UP001466893"/>
    </source>
</evidence>
<organism evidence="1 2">
    <name type="scientific">Kosakonia calanthes</name>
    <dbReference type="NCBI Taxonomy" id="3139408"/>
    <lineage>
        <taxon>Bacteria</taxon>
        <taxon>Pseudomonadati</taxon>
        <taxon>Pseudomonadota</taxon>
        <taxon>Gammaproteobacteria</taxon>
        <taxon>Enterobacterales</taxon>
        <taxon>Enterobacteriaceae</taxon>
        <taxon>Kosakonia</taxon>
    </lineage>
</organism>
<dbReference type="Proteomes" id="UP001466893">
    <property type="component" value="Chromosome"/>
</dbReference>
<protein>
    <submittedName>
        <fullName evidence="1">Type II toxin-antitoxin system RelE/ParE family toxin</fullName>
    </submittedName>
</protein>
<keyword evidence="2" id="KW-1185">Reference proteome</keyword>
<dbReference type="EMBL" id="CP151800">
    <property type="protein sequence ID" value="WZV98044.1"/>
    <property type="molecule type" value="Genomic_DNA"/>
</dbReference>
<dbReference type="NCBIfam" id="TIGR02683">
    <property type="entry name" value="upstrm_HI1419"/>
    <property type="match status" value="1"/>
</dbReference>
<dbReference type="PIRSF" id="PIRSF028744">
    <property type="entry name" value="Addict_mod_HI1419"/>
    <property type="match status" value="1"/>
</dbReference>
<dbReference type="PANTHER" id="PTHR41791:SF1">
    <property type="entry name" value="SSL7039 PROTEIN"/>
    <property type="match status" value="1"/>
</dbReference>
<dbReference type="InterPro" id="IPR014056">
    <property type="entry name" value="TypeIITA-like_toxin_pred"/>
</dbReference>
<reference evidence="1 2" key="1">
    <citation type="submission" date="2024-04" db="EMBL/GenBank/DDBJ databases">
        <title>Kosakonia calanthae sp. nov., a halophilic bacterium isolated from leaves of Calanthe tiplacata.</title>
        <authorList>
            <person name="Wu P."/>
        </authorList>
    </citation>
    <scope>NUCLEOTIDE SEQUENCE [LARGE SCALE GENOMIC DNA]</scope>
    <source>
        <strain evidence="1 2">BYX6</strain>
    </source>
</reference>
<dbReference type="RefSeq" id="WP_342322674.1">
    <property type="nucleotide sequence ID" value="NZ_CP151800.1"/>
</dbReference>
<accession>A0ABZ3B4E1</accession>
<proteinExistence type="predicted"/>